<name>Q6LUD4_PHOPR</name>
<feature type="domain" description="IraD/Gp25-like" evidence="1">
    <location>
        <begin position="14"/>
        <end position="85"/>
    </location>
</feature>
<dbReference type="InterPro" id="IPR007048">
    <property type="entry name" value="IraD/Gp25-like"/>
</dbReference>
<dbReference type="HOGENOM" id="CLU_102944_1_0_6"/>
<dbReference type="KEGG" id="ppr:PBPRA0670"/>
<evidence type="ECO:0000313" key="2">
    <source>
        <dbReference type="EMBL" id="CAG19091.1"/>
    </source>
</evidence>
<gene>
    <name evidence="2" type="primary">RSP0746</name>
    <name evidence="2" type="ordered locus">PBPRA0670</name>
</gene>
<sequence>MNSRVCWHLWPKHYSELNVSVLNYGLPDFSALPFSRTEGQVHLCNLVEETIRRFEPRFDSVCVSVIGEGAPEDRILRLRIQAIFRVGSAEEEIVFDSEVEPISLGIKVEES</sequence>
<keyword evidence="3" id="KW-1185">Reference proteome</keyword>
<dbReference type="eggNOG" id="COG3518">
    <property type="taxonomic scope" value="Bacteria"/>
</dbReference>
<accession>Q6LUD4</accession>
<reference evidence="3" key="1">
    <citation type="journal article" date="2005" name="Science">
        <title>Life at depth: Photobacterium profundum genome sequence and expression analysis.</title>
        <authorList>
            <person name="Vezzi A."/>
            <person name="Campanaro S."/>
            <person name="D'Angelo M."/>
            <person name="Simonato F."/>
            <person name="Vitulo N."/>
            <person name="Lauro F.M."/>
            <person name="Cestaro A."/>
            <person name="Malacrida G."/>
            <person name="Simionati B."/>
            <person name="Cannata N."/>
            <person name="Romualdi C."/>
            <person name="Bartlett D.H."/>
            <person name="Valle G."/>
        </authorList>
    </citation>
    <scope>NUCLEOTIDE SEQUENCE [LARGE SCALE GENOMIC DNA]</scope>
    <source>
        <strain evidence="3">ATCC BAA-1253 / SS9</strain>
    </source>
</reference>
<dbReference type="Pfam" id="PF04965">
    <property type="entry name" value="GPW_gp25"/>
    <property type="match status" value="1"/>
</dbReference>
<dbReference type="Proteomes" id="UP000000593">
    <property type="component" value="Chromosome 1"/>
</dbReference>
<organism evidence="2 3">
    <name type="scientific">Photobacterium profundum (strain SS9)</name>
    <dbReference type="NCBI Taxonomy" id="298386"/>
    <lineage>
        <taxon>Bacteria</taxon>
        <taxon>Pseudomonadati</taxon>
        <taxon>Pseudomonadota</taxon>
        <taxon>Gammaproteobacteria</taxon>
        <taxon>Vibrionales</taxon>
        <taxon>Vibrionaceae</taxon>
        <taxon>Photobacterium</taxon>
    </lineage>
</organism>
<dbReference type="InterPro" id="IPR017737">
    <property type="entry name" value="TssE1-like"/>
</dbReference>
<dbReference type="AlphaFoldDB" id="Q6LUD4"/>
<dbReference type="STRING" id="298386.PBPRA0670"/>
<evidence type="ECO:0000313" key="3">
    <source>
        <dbReference type="Proteomes" id="UP000000593"/>
    </source>
</evidence>
<evidence type="ECO:0000259" key="1">
    <source>
        <dbReference type="Pfam" id="PF04965"/>
    </source>
</evidence>
<dbReference type="NCBIfam" id="TIGR03357">
    <property type="entry name" value="VI_zyme"/>
    <property type="match status" value="1"/>
</dbReference>
<dbReference type="SUPFAM" id="SSF160719">
    <property type="entry name" value="gpW/gp25-like"/>
    <property type="match status" value="1"/>
</dbReference>
<dbReference type="EMBL" id="CR378665">
    <property type="protein sequence ID" value="CAG19091.1"/>
    <property type="molecule type" value="Genomic_DNA"/>
</dbReference>
<protein>
    <recommendedName>
        <fullName evidence="1">IraD/Gp25-like domain-containing protein</fullName>
    </recommendedName>
</protein>
<proteinExistence type="predicted"/>